<dbReference type="GO" id="GO:0007234">
    <property type="term" value="P:osmosensory signaling via phosphorelay pathway"/>
    <property type="evidence" value="ECO:0007669"/>
    <property type="project" value="TreeGrafter"/>
</dbReference>
<evidence type="ECO:0000256" key="6">
    <source>
        <dbReference type="ARBA" id="ARBA00022679"/>
    </source>
</evidence>
<dbReference type="GO" id="GO:0005886">
    <property type="term" value="C:plasma membrane"/>
    <property type="evidence" value="ECO:0007669"/>
    <property type="project" value="UniProtKB-SubCell"/>
</dbReference>
<evidence type="ECO:0000256" key="12">
    <source>
        <dbReference type="SAM" id="Phobius"/>
    </source>
</evidence>
<comment type="catalytic activity">
    <reaction evidence="1">
        <text>ATP + protein L-histidine = ADP + protein N-phospho-L-histidine.</text>
        <dbReference type="EC" id="2.7.13.3"/>
    </reaction>
</comment>
<keyword evidence="12" id="KW-0812">Transmembrane</keyword>
<feature type="domain" description="Histidine kinase" evidence="14">
    <location>
        <begin position="235"/>
        <end position="455"/>
    </location>
</feature>
<keyword evidence="8 16" id="KW-0418">Kinase</keyword>
<protein>
    <recommendedName>
        <fullName evidence="3">histidine kinase</fullName>
        <ecNumber evidence="3">2.7.13.3</ecNumber>
    </recommendedName>
</protein>
<dbReference type="GO" id="GO:0030295">
    <property type="term" value="F:protein kinase activator activity"/>
    <property type="evidence" value="ECO:0007669"/>
    <property type="project" value="TreeGrafter"/>
</dbReference>
<dbReference type="AlphaFoldDB" id="A0A6V8LQJ6"/>
<dbReference type="Gene3D" id="3.30.450.20">
    <property type="entry name" value="PAS domain"/>
    <property type="match status" value="1"/>
</dbReference>
<keyword evidence="11 12" id="KW-0472">Membrane</keyword>
<dbReference type="InterPro" id="IPR003661">
    <property type="entry name" value="HisK_dim/P_dom"/>
</dbReference>
<keyword evidence="6 16" id="KW-0808">Transferase</keyword>
<evidence type="ECO:0000256" key="9">
    <source>
        <dbReference type="ARBA" id="ARBA00022840"/>
    </source>
</evidence>
<reference evidence="16 17" key="1">
    <citation type="submission" date="2020-04" db="EMBL/GenBank/DDBJ databases">
        <authorList>
            <consortium name="Desulfovibrio sp. FSS-1 genome sequencing consortium"/>
            <person name="Shimoshige H."/>
            <person name="Kobayashi H."/>
            <person name="Maekawa T."/>
        </authorList>
    </citation>
    <scope>NUCLEOTIDE SEQUENCE [LARGE SCALE GENOMIC DNA]</scope>
    <source>
        <strain evidence="16 17">SIID29052-01</strain>
    </source>
</reference>
<evidence type="ECO:0000256" key="2">
    <source>
        <dbReference type="ARBA" id="ARBA00004236"/>
    </source>
</evidence>
<keyword evidence="17" id="KW-1185">Reference proteome</keyword>
<dbReference type="InterPro" id="IPR005467">
    <property type="entry name" value="His_kinase_dom"/>
</dbReference>
<gene>
    <name evidence="16" type="primary">resE</name>
    <name evidence="16" type="ORF">NNJEOMEG_00659</name>
</gene>
<dbReference type="FunFam" id="1.10.287.130:FF:000008">
    <property type="entry name" value="Two-component sensor histidine kinase"/>
    <property type="match status" value="1"/>
</dbReference>
<evidence type="ECO:0000256" key="3">
    <source>
        <dbReference type="ARBA" id="ARBA00012438"/>
    </source>
</evidence>
<dbReference type="InterPro" id="IPR036890">
    <property type="entry name" value="HATPase_C_sf"/>
</dbReference>
<keyword evidence="10" id="KW-0902">Two-component regulatory system</keyword>
<keyword evidence="12" id="KW-1133">Transmembrane helix</keyword>
<dbReference type="Pfam" id="PF00512">
    <property type="entry name" value="HisKA"/>
    <property type="match status" value="1"/>
</dbReference>
<dbReference type="SUPFAM" id="SSF55874">
    <property type="entry name" value="ATPase domain of HSP90 chaperone/DNA topoisomerase II/histidine kinase"/>
    <property type="match status" value="1"/>
</dbReference>
<dbReference type="EC" id="2.7.13.3" evidence="3"/>
<evidence type="ECO:0000259" key="14">
    <source>
        <dbReference type="PROSITE" id="PS50109"/>
    </source>
</evidence>
<dbReference type="CDD" id="cd00075">
    <property type="entry name" value="HATPase"/>
    <property type="match status" value="1"/>
</dbReference>
<evidence type="ECO:0000313" key="16">
    <source>
        <dbReference type="EMBL" id="GFK92831.1"/>
    </source>
</evidence>
<dbReference type="InterPro" id="IPR035965">
    <property type="entry name" value="PAS-like_dom_sf"/>
</dbReference>
<feature type="chain" id="PRO_5028882566" description="histidine kinase" evidence="13">
    <location>
        <begin position="31"/>
        <end position="455"/>
    </location>
</feature>
<name>A0A6V8LQJ6_9BACT</name>
<dbReference type="SUPFAM" id="SSF55785">
    <property type="entry name" value="PYP-like sensor domain (PAS domain)"/>
    <property type="match status" value="1"/>
</dbReference>
<dbReference type="Gene3D" id="1.10.287.130">
    <property type="match status" value="1"/>
</dbReference>
<organism evidence="16 17">
    <name type="scientific">Fundidesulfovibrio magnetotacticus</name>
    <dbReference type="NCBI Taxonomy" id="2730080"/>
    <lineage>
        <taxon>Bacteria</taxon>
        <taxon>Pseudomonadati</taxon>
        <taxon>Thermodesulfobacteriota</taxon>
        <taxon>Desulfovibrionia</taxon>
        <taxon>Desulfovibrionales</taxon>
        <taxon>Desulfovibrionaceae</taxon>
        <taxon>Fundidesulfovibrio</taxon>
    </lineage>
</organism>
<evidence type="ECO:0000256" key="10">
    <source>
        <dbReference type="ARBA" id="ARBA00023012"/>
    </source>
</evidence>
<evidence type="ECO:0000256" key="8">
    <source>
        <dbReference type="ARBA" id="ARBA00022777"/>
    </source>
</evidence>
<dbReference type="Gene3D" id="3.30.565.10">
    <property type="entry name" value="Histidine kinase-like ATPase, C-terminal domain"/>
    <property type="match status" value="1"/>
</dbReference>
<dbReference type="EMBL" id="BLTE01000002">
    <property type="protein sequence ID" value="GFK92831.1"/>
    <property type="molecule type" value="Genomic_DNA"/>
</dbReference>
<dbReference type="InterPro" id="IPR003594">
    <property type="entry name" value="HATPase_dom"/>
</dbReference>
<dbReference type="PANTHER" id="PTHR42878">
    <property type="entry name" value="TWO-COMPONENT HISTIDINE KINASE"/>
    <property type="match status" value="1"/>
</dbReference>
<evidence type="ECO:0000256" key="5">
    <source>
        <dbReference type="ARBA" id="ARBA00022553"/>
    </source>
</evidence>
<dbReference type="Pfam" id="PF08448">
    <property type="entry name" value="PAS_4"/>
    <property type="match status" value="1"/>
</dbReference>
<dbReference type="InterPro" id="IPR004358">
    <property type="entry name" value="Sig_transdc_His_kin-like_C"/>
</dbReference>
<dbReference type="InterPro" id="IPR050351">
    <property type="entry name" value="BphY/WalK/GraS-like"/>
</dbReference>
<evidence type="ECO:0000256" key="1">
    <source>
        <dbReference type="ARBA" id="ARBA00000085"/>
    </source>
</evidence>
<dbReference type="GO" id="GO:0000155">
    <property type="term" value="F:phosphorelay sensor kinase activity"/>
    <property type="evidence" value="ECO:0007669"/>
    <property type="project" value="InterPro"/>
</dbReference>
<dbReference type="RefSeq" id="WP_173081289.1">
    <property type="nucleotide sequence ID" value="NZ_BLTE01000002.1"/>
</dbReference>
<dbReference type="SUPFAM" id="SSF47384">
    <property type="entry name" value="Homodimeric domain of signal transducing histidine kinase"/>
    <property type="match status" value="1"/>
</dbReference>
<dbReference type="PANTHER" id="PTHR42878:SF7">
    <property type="entry name" value="SENSOR HISTIDINE KINASE GLRK"/>
    <property type="match status" value="1"/>
</dbReference>
<dbReference type="PROSITE" id="PS50109">
    <property type="entry name" value="HIS_KIN"/>
    <property type="match status" value="1"/>
</dbReference>
<feature type="domain" description="HAMP" evidence="15">
    <location>
        <begin position="53"/>
        <end position="105"/>
    </location>
</feature>
<accession>A0A6V8LQJ6</accession>
<dbReference type="Gene3D" id="6.10.340.10">
    <property type="match status" value="1"/>
</dbReference>
<dbReference type="FunFam" id="3.30.565.10:FF:000006">
    <property type="entry name" value="Sensor histidine kinase WalK"/>
    <property type="match status" value="1"/>
</dbReference>
<keyword evidence="4" id="KW-1003">Cell membrane</keyword>
<dbReference type="Pfam" id="PF02518">
    <property type="entry name" value="HATPase_c"/>
    <property type="match status" value="1"/>
</dbReference>
<dbReference type="SMART" id="SM00388">
    <property type="entry name" value="HisKA"/>
    <property type="match status" value="1"/>
</dbReference>
<feature type="signal peptide" evidence="13">
    <location>
        <begin position="1"/>
        <end position="30"/>
    </location>
</feature>
<keyword evidence="9" id="KW-0067">ATP-binding</keyword>
<feature type="transmembrane region" description="Helical" evidence="12">
    <location>
        <begin position="34"/>
        <end position="52"/>
    </location>
</feature>
<dbReference type="GO" id="GO:0000156">
    <property type="term" value="F:phosphorelay response regulator activity"/>
    <property type="evidence" value="ECO:0007669"/>
    <property type="project" value="TreeGrafter"/>
</dbReference>
<dbReference type="SMART" id="SM00387">
    <property type="entry name" value="HATPase_c"/>
    <property type="match status" value="1"/>
</dbReference>
<dbReference type="GO" id="GO:0005524">
    <property type="term" value="F:ATP binding"/>
    <property type="evidence" value="ECO:0007669"/>
    <property type="project" value="UniProtKB-KW"/>
</dbReference>
<dbReference type="InterPro" id="IPR013656">
    <property type="entry name" value="PAS_4"/>
</dbReference>
<keyword evidence="5" id="KW-0597">Phosphoprotein</keyword>
<sequence>MIGFGARIFLSHLAACCVALLTLAAAPPGAAGAGLAVGAGLAASALLGWLAARRHARFVRQCAAVLQAVGDGDHGRRLWPEPGQALEELAQGVNAMADGIEGQIRALEAEKLRMETILDGMREGLMVLGADGRILLANKALEALFPQAAGAVGKRPIEVLACPELQTAADTVLHWKDPERPAVVSVQIEPGQERFLDVSLVRPSPPQAGLGAVLVFHDLTEFKRLDKVRRDFVANVSHELRTPLTSIKGYAETLMAEKPFREGQPRRFLDVILKNANHMSRMVDELLGLARIENDRQPAVKSPVRASDCLRAALRECAALSAERRVAVESLLPPDGPVVLADAGRLTQVLRNLVENALKYGPEGSAVTVSHHPGDTGVIFRVEDDGPGVPEAERLRVFERFYRVDRPRNKGEGGTGLGLAIAKHIVERHGGRIWAEQARPPRTGAAFCFSLPEAP</sequence>
<dbReference type="CDD" id="cd00082">
    <property type="entry name" value="HisKA"/>
    <property type="match status" value="1"/>
</dbReference>
<evidence type="ECO:0000256" key="4">
    <source>
        <dbReference type="ARBA" id="ARBA00022475"/>
    </source>
</evidence>
<keyword evidence="7" id="KW-0547">Nucleotide-binding</keyword>
<dbReference type="PRINTS" id="PR00344">
    <property type="entry name" value="BCTRLSENSOR"/>
</dbReference>
<evidence type="ECO:0000256" key="11">
    <source>
        <dbReference type="ARBA" id="ARBA00023136"/>
    </source>
</evidence>
<comment type="subcellular location">
    <subcellularLocation>
        <location evidence="2">Cell membrane</location>
    </subcellularLocation>
</comment>
<evidence type="ECO:0000256" key="7">
    <source>
        <dbReference type="ARBA" id="ARBA00022741"/>
    </source>
</evidence>
<dbReference type="Proteomes" id="UP000494245">
    <property type="component" value="Unassembled WGS sequence"/>
</dbReference>
<dbReference type="InterPro" id="IPR003660">
    <property type="entry name" value="HAMP_dom"/>
</dbReference>
<evidence type="ECO:0000313" key="17">
    <source>
        <dbReference type="Proteomes" id="UP000494245"/>
    </source>
</evidence>
<evidence type="ECO:0000256" key="13">
    <source>
        <dbReference type="SAM" id="SignalP"/>
    </source>
</evidence>
<dbReference type="SMART" id="SM00304">
    <property type="entry name" value="HAMP"/>
    <property type="match status" value="1"/>
</dbReference>
<reference evidence="16 17" key="2">
    <citation type="submission" date="2020-05" db="EMBL/GenBank/DDBJ databases">
        <title>Draft genome sequence of Desulfovibrio sp. strainFSS-1.</title>
        <authorList>
            <person name="Shimoshige H."/>
            <person name="Kobayashi H."/>
            <person name="Maekawa T."/>
        </authorList>
    </citation>
    <scope>NUCLEOTIDE SEQUENCE [LARGE SCALE GENOMIC DNA]</scope>
    <source>
        <strain evidence="16 17">SIID29052-01</strain>
    </source>
</reference>
<comment type="caution">
    <text evidence="16">The sequence shown here is derived from an EMBL/GenBank/DDBJ whole genome shotgun (WGS) entry which is preliminary data.</text>
</comment>
<proteinExistence type="predicted"/>
<keyword evidence="13" id="KW-0732">Signal</keyword>
<dbReference type="InterPro" id="IPR036097">
    <property type="entry name" value="HisK_dim/P_sf"/>
</dbReference>
<evidence type="ECO:0000259" key="15">
    <source>
        <dbReference type="PROSITE" id="PS50885"/>
    </source>
</evidence>
<dbReference type="PROSITE" id="PS50885">
    <property type="entry name" value="HAMP"/>
    <property type="match status" value="1"/>
</dbReference>